<feature type="transmembrane region" description="Helical" evidence="2">
    <location>
        <begin position="51"/>
        <end position="69"/>
    </location>
</feature>
<feature type="transmembrane region" description="Helical" evidence="2">
    <location>
        <begin position="352"/>
        <end position="373"/>
    </location>
</feature>
<proteinExistence type="inferred from homology"/>
<dbReference type="SUPFAM" id="SSF103473">
    <property type="entry name" value="MFS general substrate transporter"/>
    <property type="match status" value="1"/>
</dbReference>
<accession>A0A915Q6S2</accession>
<feature type="transmembrane region" description="Helical" evidence="2">
    <location>
        <begin position="385"/>
        <end position="408"/>
    </location>
</feature>
<keyword evidence="2" id="KW-1133">Transmembrane helix</keyword>
<comment type="similarity">
    <text evidence="1">Belongs to the reduced folate carrier (RFC) transporter (TC 2.A.48) family.</text>
</comment>
<name>A0A915Q6S2_9BILA</name>
<dbReference type="GO" id="GO:0005886">
    <property type="term" value="C:plasma membrane"/>
    <property type="evidence" value="ECO:0007669"/>
    <property type="project" value="TreeGrafter"/>
</dbReference>
<dbReference type="GO" id="GO:0090482">
    <property type="term" value="F:vitamin transmembrane transporter activity"/>
    <property type="evidence" value="ECO:0007669"/>
    <property type="project" value="InterPro"/>
</dbReference>
<feature type="transmembrane region" description="Helical" evidence="2">
    <location>
        <begin position="121"/>
        <end position="140"/>
    </location>
</feature>
<organism evidence="3 4">
    <name type="scientific">Setaria digitata</name>
    <dbReference type="NCBI Taxonomy" id="48799"/>
    <lineage>
        <taxon>Eukaryota</taxon>
        <taxon>Metazoa</taxon>
        <taxon>Ecdysozoa</taxon>
        <taxon>Nematoda</taxon>
        <taxon>Chromadorea</taxon>
        <taxon>Rhabditida</taxon>
        <taxon>Spirurina</taxon>
        <taxon>Spiruromorpha</taxon>
        <taxon>Filarioidea</taxon>
        <taxon>Setariidae</taxon>
        <taxon>Setaria</taxon>
    </lineage>
</organism>
<evidence type="ECO:0000256" key="1">
    <source>
        <dbReference type="ARBA" id="ARBA00005773"/>
    </source>
</evidence>
<dbReference type="Proteomes" id="UP000887581">
    <property type="component" value="Unplaced"/>
</dbReference>
<feature type="transmembrane region" description="Helical" evidence="2">
    <location>
        <begin position="300"/>
        <end position="320"/>
    </location>
</feature>
<dbReference type="AlphaFoldDB" id="A0A915Q6S2"/>
<evidence type="ECO:0000256" key="2">
    <source>
        <dbReference type="SAM" id="Phobius"/>
    </source>
</evidence>
<protein>
    <submittedName>
        <fullName evidence="4">Reduced folate carrier</fullName>
    </submittedName>
</protein>
<sequence>MWRFLTALICFYGFIKEFKIGEPFIYLYQSEVLNLTREQLTNEVRDVDIEVYPFIAYSYLLSLIPVFLLTDLTLYKPTMLLEIVGQTIYRSASFIILRNYPRNPKTILVFFPTVWAQKLGMMIYGTASAAEVAFFSYIYAKSEKDQYQKLTSYSRAAVMSGRMVSYLLAQTIILTGIGSYRSLQWIGFCIPCFVIILAAFLPNVQWKQVAVRLFESRNKETVVEEHNLPDTYRAYVHYQLCLMRRNITEIYRISAIRKWSLWWALTTCMSLQVFLINQVAQYSQPLWGEVQRGNMNSLNGFAEAVYTAAAAICILLLGLAKINWDRWGELSLAIISLIDTLVLIVYSRAQSIWIMYVCYIGYRSLYQMMITIAQWNLARKMIGESYGLVFGLNSFIALLLQAILTAIVPDQRGLNMPVRRQNQVAL</sequence>
<keyword evidence="3" id="KW-1185">Reference proteome</keyword>
<reference evidence="4" key="1">
    <citation type="submission" date="2022-11" db="UniProtKB">
        <authorList>
            <consortium name="WormBaseParasite"/>
        </authorList>
    </citation>
    <scope>IDENTIFICATION</scope>
</reference>
<feature type="transmembrane region" description="Helical" evidence="2">
    <location>
        <begin position="327"/>
        <end position="346"/>
    </location>
</feature>
<dbReference type="InterPro" id="IPR002666">
    <property type="entry name" value="Folate_carrier"/>
</dbReference>
<keyword evidence="2" id="KW-0812">Transmembrane</keyword>
<dbReference type="PANTHER" id="PTHR10686:SF18">
    <property type="entry name" value="IP11787P-RELATED"/>
    <property type="match status" value="1"/>
</dbReference>
<dbReference type="PANTHER" id="PTHR10686">
    <property type="entry name" value="FOLATE TRANSPORTER"/>
    <property type="match status" value="1"/>
</dbReference>
<dbReference type="NCBIfam" id="TIGR00806">
    <property type="entry name" value="rfc"/>
    <property type="match status" value="1"/>
</dbReference>
<keyword evidence="2" id="KW-0472">Membrane</keyword>
<dbReference type="Pfam" id="PF01770">
    <property type="entry name" value="Folate_carrier"/>
    <property type="match status" value="1"/>
</dbReference>
<feature type="transmembrane region" description="Helical" evidence="2">
    <location>
        <begin position="261"/>
        <end position="280"/>
    </location>
</feature>
<evidence type="ECO:0000313" key="4">
    <source>
        <dbReference type="WBParaSite" id="sdigi.contig73.g3643.t1"/>
    </source>
</evidence>
<feature type="transmembrane region" description="Helical" evidence="2">
    <location>
        <begin position="161"/>
        <end position="179"/>
    </location>
</feature>
<dbReference type="InterPro" id="IPR036259">
    <property type="entry name" value="MFS_trans_sf"/>
</dbReference>
<dbReference type="Gene3D" id="1.20.1250.20">
    <property type="entry name" value="MFS general substrate transporter like domains"/>
    <property type="match status" value="1"/>
</dbReference>
<evidence type="ECO:0000313" key="3">
    <source>
        <dbReference type="Proteomes" id="UP000887581"/>
    </source>
</evidence>
<feature type="transmembrane region" description="Helical" evidence="2">
    <location>
        <begin position="185"/>
        <end position="204"/>
    </location>
</feature>
<dbReference type="WBParaSite" id="sdigi.contig73.g3643.t1">
    <property type="protein sequence ID" value="sdigi.contig73.g3643.t1"/>
    <property type="gene ID" value="sdigi.contig73.g3643"/>
</dbReference>